<feature type="domain" description="Retrovirus-related Pol polyprotein from transposon TNT 1-94-like beta-barrel" evidence="1">
    <location>
        <begin position="1"/>
        <end position="73"/>
    </location>
</feature>
<evidence type="ECO:0000313" key="3">
    <source>
        <dbReference type="Proteomes" id="UP001153555"/>
    </source>
</evidence>
<reference evidence="2" key="1">
    <citation type="submission" date="2019-12" db="EMBL/GenBank/DDBJ databases">
        <authorList>
            <person name="Scholes J."/>
        </authorList>
    </citation>
    <scope>NUCLEOTIDE SEQUENCE</scope>
</reference>
<sequence length="121" mass="13199">ILDTGATDHMVCDASFFTSLKPDDDVKINLPNGNTTNACAIGQINLSSHLVLHNALYVSNFSFNLIFVSKLVSTTNCMIQFLSSHCILQDLTTLKMIGSVDLTDGLYHLTFLDSNHTSCIS</sequence>
<dbReference type="AlphaFoldDB" id="A0A9N7NJ76"/>
<comment type="caution">
    <text evidence="2">The sequence shown here is derived from an EMBL/GenBank/DDBJ whole genome shotgun (WGS) entry which is preliminary data.</text>
</comment>
<accession>A0A9N7NJ76</accession>
<dbReference type="InterPro" id="IPR054722">
    <property type="entry name" value="PolX-like_BBD"/>
</dbReference>
<dbReference type="Proteomes" id="UP001153555">
    <property type="component" value="Unassembled WGS sequence"/>
</dbReference>
<gene>
    <name evidence="2" type="ORF">SHERM_27063</name>
</gene>
<keyword evidence="3" id="KW-1185">Reference proteome</keyword>
<proteinExistence type="predicted"/>
<evidence type="ECO:0000259" key="1">
    <source>
        <dbReference type="Pfam" id="PF22936"/>
    </source>
</evidence>
<feature type="non-terminal residue" evidence="2">
    <location>
        <position position="121"/>
    </location>
</feature>
<dbReference type="OrthoDB" id="1750817at2759"/>
<protein>
    <recommendedName>
        <fullName evidence="1">Retrovirus-related Pol polyprotein from transposon TNT 1-94-like beta-barrel domain-containing protein</fullName>
    </recommendedName>
</protein>
<feature type="non-terminal residue" evidence="2">
    <location>
        <position position="1"/>
    </location>
</feature>
<evidence type="ECO:0000313" key="2">
    <source>
        <dbReference type="EMBL" id="CAA0831749.1"/>
    </source>
</evidence>
<organism evidence="2 3">
    <name type="scientific">Striga hermonthica</name>
    <name type="common">Purple witchweed</name>
    <name type="synonym">Buchnera hermonthica</name>
    <dbReference type="NCBI Taxonomy" id="68872"/>
    <lineage>
        <taxon>Eukaryota</taxon>
        <taxon>Viridiplantae</taxon>
        <taxon>Streptophyta</taxon>
        <taxon>Embryophyta</taxon>
        <taxon>Tracheophyta</taxon>
        <taxon>Spermatophyta</taxon>
        <taxon>Magnoliopsida</taxon>
        <taxon>eudicotyledons</taxon>
        <taxon>Gunneridae</taxon>
        <taxon>Pentapetalae</taxon>
        <taxon>asterids</taxon>
        <taxon>lamiids</taxon>
        <taxon>Lamiales</taxon>
        <taxon>Orobanchaceae</taxon>
        <taxon>Buchnereae</taxon>
        <taxon>Striga</taxon>
    </lineage>
</organism>
<dbReference type="EMBL" id="CACSLK010027833">
    <property type="protein sequence ID" value="CAA0831749.1"/>
    <property type="molecule type" value="Genomic_DNA"/>
</dbReference>
<dbReference type="Pfam" id="PF22936">
    <property type="entry name" value="Pol_BBD"/>
    <property type="match status" value="1"/>
</dbReference>
<name>A0A9N7NJ76_STRHE</name>